<feature type="binding site" evidence="9">
    <location>
        <position position="38"/>
    </location>
    <ligand>
        <name>Mg(2+)</name>
        <dbReference type="ChEBI" id="CHEBI:18420"/>
    </ligand>
</feature>
<keyword evidence="4 9" id="KW-0479">Metal-binding</keyword>
<keyword evidence="7 9" id="KW-0067">ATP-binding</keyword>
<feature type="site" description="Transition state stabilizer" evidence="9">
    <location>
        <position position="267"/>
    </location>
</feature>
<name>A0A7W9U6J5_9BURK</name>
<comment type="subcellular location">
    <subcellularLocation>
        <location evidence="9">Cytoplasm</location>
    </subcellularLocation>
</comment>
<dbReference type="GO" id="GO:0006085">
    <property type="term" value="P:acetyl-CoA biosynthetic process"/>
    <property type="evidence" value="ECO:0007669"/>
    <property type="project" value="UniProtKB-UniRule"/>
</dbReference>
<evidence type="ECO:0000256" key="5">
    <source>
        <dbReference type="ARBA" id="ARBA00022741"/>
    </source>
</evidence>
<feature type="binding site" evidence="9">
    <location>
        <begin position="234"/>
        <end position="238"/>
    </location>
    <ligand>
        <name>ATP</name>
        <dbReference type="ChEBI" id="CHEBI:30616"/>
    </ligand>
</feature>
<dbReference type="GO" id="GO:0005524">
    <property type="term" value="F:ATP binding"/>
    <property type="evidence" value="ECO:0007669"/>
    <property type="project" value="UniProtKB-KW"/>
</dbReference>
<dbReference type="InterPro" id="IPR004372">
    <property type="entry name" value="Ac/propionate_kinase"/>
</dbReference>
<dbReference type="Proteomes" id="UP000540787">
    <property type="component" value="Unassembled WGS sequence"/>
</dbReference>
<keyword evidence="5 9" id="KW-0547">Nucleotide-binding</keyword>
<feature type="binding site" evidence="9">
    <location>
        <begin position="309"/>
        <end position="311"/>
    </location>
    <ligand>
        <name>ATP</name>
        <dbReference type="ChEBI" id="CHEBI:30616"/>
    </ligand>
</feature>
<feature type="binding site" evidence="9">
    <location>
        <position position="119"/>
    </location>
    <ligand>
        <name>substrate</name>
    </ligand>
</feature>
<sequence>MRRRRAAGTASAGYRDRQCQCQRGGTLMATQDCIAVINAGSSSIKFSLHALPDLTPLFTGKIDGLYRGAARFIARDAAGHTVGEHAWTTPLDHQAGMEYLIDFAESHLDGYRVCAVGHRIVHGGVDFSGPVPLDEAVLDRLTGLIPLAPLHLPHNLAPVRALTALRPGLLQVGCFDTAFHTAQPALAQAFALPQAITDLGVRRYGFHGLSYEYIAATLPLYDPALAGARVVAAHLGNGASMCAMQGGRSMASTMGFTAVDGLPMGTRCGALDPGVVIYLIEELGMTVESVQRMMYNESGLLGVSGVSSDMRVLEASSDPRAQLAIDLLVYRIGRELGSLAASLGGLDALVFSGGIGENSARLRAAVCRDAAWLGVELDPAANAAPPAGPARISLASSRVAVWLVPANEELMIARHTCDLLDPPLPESGEHP</sequence>
<keyword evidence="2 9" id="KW-0963">Cytoplasm</keyword>
<dbReference type="PRINTS" id="PR00471">
    <property type="entry name" value="ACETATEKNASE"/>
</dbReference>
<evidence type="ECO:0000256" key="8">
    <source>
        <dbReference type="ARBA" id="ARBA00022842"/>
    </source>
</evidence>
<evidence type="ECO:0000256" key="4">
    <source>
        <dbReference type="ARBA" id="ARBA00022723"/>
    </source>
</evidence>
<keyword evidence="12" id="KW-1185">Reference proteome</keyword>
<dbReference type="UniPathway" id="UPA00340">
    <property type="reaction ID" value="UER00458"/>
</dbReference>
<dbReference type="InterPro" id="IPR023865">
    <property type="entry name" value="Aliphatic_acid_kinase_CS"/>
</dbReference>
<feature type="site" description="Transition state stabilizer" evidence="9">
    <location>
        <position position="207"/>
    </location>
</feature>
<dbReference type="GO" id="GO:0006083">
    <property type="term" value="P:acetate metabolic process"/>
    <property type="evidence" value="ECO:0007669"/>
    <property type="project" value="TreeGrafter"/>
</dbReference>
<feature type="binding site" evidence="9">
    <location>
        <begin position="354"/>
        <end position="358"/>
    </location>
    <ligand>
        <name>ATP</name>
        <dbReference type="ChEBI" id="CHEBI:30616"/>
    </ligand>
</feature>
<dbReference type="EMBL" id="JACHBX010000001">
    <property type="protein sequence ID" value="MBB6132546.1"/>
    <property type="molecule type" value="Genomic_DNA"/>
</dbReference>
<comment type="caution">
    <text evidence="11">The sequence shown here is derived from an EMBL/GenBank/DDBJ whole genome shotgun (WGS) entry which is preliminary data.</text>
</comment>
<comment type="similarity">
    <text evidence="1 9 10">Belongs to the acetokinase family.</text>
</comment>
<evidence type="ECO:0000256" key="6">
    <source>
        <dbReference type="ARBA" id="ARBA00022777"/>
    </source>
</evidence>
<feature type="binding site" evidence="9">
    <location>
        <position position="45"/>
    </location>
    <ligand>
        <name>ATP</name>
        <dbReference type="ChEBI" id="CHEBI:30616"/>
    </ligand>
</feature>
<evidence type="ECO:0000256" key="3">
    <source>
        <dbReference type="ARBA" id="ARBA00022679"/>
    </source>
</evidence>
<dbReference type="Gene3D" id="3.30.420.40">
    <property type="match status" value="2"/>
</dbReference>
<dbReference type="GO" id="GO:0008776">
    <property type="term" value="F:acetate kinase activity"/>
    <property type="evidence" value="ECO:0007669"/>
    <property type="project" value="UniProtKB-UniRule"/>
</dbReference>
<dbReference type="GO" id="GO:0005829">
    <property type="term" value="C:cytosol"/>
    <property type="evidence" value="ECO:0007669"/>
    <property type="project" value="TreeGrafter"/>
</dbReference>
<gene>
    <name evidence="9" type="primary">ackA</name>
    <name evidence="11" type="ORF">HD842_000657</name>
</gene>
<evidence type="ECO:0000256" key="10">
    <source>
        <dbReference type="RuleBase" id="RU003835"/>
    </source>
</evidence>
<accession>A0A7W9U6J5</accession>
<dbReference type="GO" id="GO:0000287">
    <property type="term" value="F:magnesium ion binding"/>
    <property type="evidence" value="ECO:0007669"/>
    <property type="project" value="UniProtKB-UniRule"/>
</dbReference>
<keyword evidence="8 9" id="KW-0460">Magnesium</keyword>
<dbReference type="InterPro" id="IPR000890">
    <property type="entry name" value="Aliphatic_acid_kin_short-chain"/>
</dbReference>
<evidence type="ECO:0000256" key="1">
    <source>
        <dbReference type="ARBA" id="ARBA00008748"/>
    </source>
</evidence>
<dbReference type="PANTHER" id="PTHR21060:SF21">
    <property type="entry name" value="ACETATE KINASE"/>
    <property type="match status" value="1"/>
</dbReference>
<comment type="cofactor">
    <cofactor evidence="9">
        <name>Mg(2+)</name>
        <dbReference type="ChEBI" id="CHEBI:18420"/>
    </cofactor>
    <cofactor evidence="9">
        <name>Mn(2+)</name>
        <dbReference type="ChEBI" id="CHEBI:29035"/>
    </cofactor>
    <text evidence="9">Mg(2+). Can also accept Mn(2+).</text>
</comment>
<dbReference type="AlphaFoldDB" id="A0A7W9U6J5"/>
<evidence type="ECO:0000313" key="12">
    <source>
        <dbReference type="Proteomes" id="UP000540787"/>
    </source>
</evidence>
<comment type="subunit">
    <text evidence="9">Homodimer.</text>
</comment>
<dbReference type="HAMAP" id="MF_00020">
    <property type="entry name" value="Acetate_kinase"/>
    <property type="match status" value="1"/>
</dbReference>
<comment type="catalytic activity">
    <reaction evidence="9">
        <text>acetate + ATP = acetyl phosphate + ADP</text>
        <dbReference type="Rhea" id="RHEA:11352"/>
        <dbReference type="ChEBI" id="CHEBI:22191"/>
        <dbReference type="ChEBI" id="CHEBI:30089"/>
        <dbReference type="ChEBI" id="CHEBI:30616"/>
        <dbReference type="ChEBI" id="CHEBI:456216"/>
        <dbReference type="EC" id="2.7.2.1"/>
    </reaction>
</comment>
<keyword evidence="6 9" id="KW-0418">Kinase</keyword>
<dbReference type="InterPro" id="IPR043129">
    <property type="entry name" value="ATPase_NBD"/>
</dbReference>
<organism evidence="11 12">
    <name type="scientific">Massilia aurea</name>
    <dbReference type="NCBI Taxonomy" id="373040"/>
    <lineage>
        <taxon>Bacteria</taxon>
        <taxon>Pseudomonadati</taxon>
        <taxon>Pseudomonadota</taxon>
        <taxon>Betaproteobacteria</taxon>
        <taxon>Burkholderiales</taxon>
        <taxon>Oxalobacteraceae</taxon>
        <taxon>Telluria group</taxon>
        <taxon>Massilia</taxon>
    </lineage>
</organism>
<evidence type="ECO:0000256" key="7">
    <source>
        <dbReference type="ARBA" id="ARBA00022840"/>
    </source>
</evidence>
<keyword evidence="3 9" id="KW-0808">Transferase</keyword>
<dbReference type="SUPFAM" id="SSF53067">
    <property type="entry name" value="Actin-like ATPase domain"/>
    <property type="match status" value="2"/>
</dbReference>
<dbReference type="Pfam" id="PF00871">
    <property type="entry name" value="Acetate_kinase"/>
    <property type="match status" value="1"/>
</dbReference>
<comment type="pathway">
    <text evidence="9">Metabolic intermediate biosynthesis; acetyl-CoA biosynthesis; acetyl-CoA from acetate: step 1/2.</text>
</comment>
<protein>
    <recommendedName>
        <fullName evidence="9">Acetate kinase</fullName>
        <ecNumber evidence="9">2.7.2.1</ecNumber>
    </recommendedName>
    <alternativeName>
        <fullName evidence="9">Acetokinase</fullName>
    </alternativeName>
</protein>
<dbReference type="PANTHER" id="PTHR21060">
    <property type="entry name" value="ACETATE KINASE"/>
    <property type="match status" value="1"/>
</dbReference>
<evidence type="ECO:0000313" key="11">
    <source>
        <dbReference type="EMBL" id="MBB6132546.1"/>
    </source>
</evidence>
<dbReference type="PROSITE" id="PS01076">
    <property type="entry name" value="ACETATE_KINASE_2"/>
    <property type="match status" value="1"/>
</dbReference>
<reference evidence="11 12" key="1">
    <citation type="submission" date="2020-08" db="EMBL/GenBank/DDBJ databases">
        <title>The Agave Microbiome: Exploring the role of microbial communities in plant adaptations to desert environments.</title>
        <authorList>
            <person name="Partida-Martinez L.P."/>
        </authorList>
    </citation>
    <scope>NUCLEOTIDE SEQUENCE [LARGE SCALE GENOMIC DNA]</scope>
    <source>
        <strain evidence="11 12">AT3.2</strain>
    </source>
</reference>
<dbReference type="NCBIfam" id="TIGR00016">
    <property type="entry name" value="ackA"/>
    <property type="match status" value="1"/>
</dbReference>
<feature type="active site" description="Proton donor/acceptor" evidence="9">
    <location>
        <position position="176"/>
    </location>
</feature>
<feature type="binding site" evidence="9">
    <location>
        <position position="408"/>
    </location>
    <ligand>
        <name>Mg(2+)</name>
        <dbReference type="ChEBI" id="CHEBI:18420"/>
    </ligand>
</feature>
<evidence type="ECO:0000256" key="9">
    <source>
        <dbReference type="HAMAP-Rule" id="MF_00020"/>
    </source>
</evidence>
<evidence type="ECO:0000256" key="2">
    <source>
        <dbReference type="ARBA" id="ARBA00022490"/>
    </source>
</evidence>
<dbReference type="EC" id="2.7.2.1" evidence="9"/>
<dbReference type="PIRSF" id="PIRSF000722">
    <property type="entry name" value="Acetate_prop_kin"/>
    <property type="match status" value="1"/>
</dbReference>
<comment type="function">
    <text evidence="9">Catalyzes the formation of acetyl phosphate from acetate and ATP. Can also catalyze the reverse reaction.</text>
</comment>
<proteinExistence type="inferred from homology"/>